<evidence type="ECO:0000313" key="1">
    <source>
        <dbReference type="EMBL" id="KIO01003.1"/>
    </source>
</evidence>
<dbReference type="InParanoid" id="A0A0C3IVZ1"/>
<sequence length="139" mass="15752">MFGWNFNGLDITAQQRLCETLCAEGRTAEATEILLNIIRTSDKERNAIVGWIADFTQKCAATLERLGDDVFGSSRHDNAITQYSAALSPSPPSPTSLLIKRSRTRATKGLWEEALRDTNEVCMVPFLYEWVPLRLLYRR</sequence>
<proteinExistence type="predicted"/>
<keyword evidence="2" id="KW-1185">Reference proteome</keyword>
<reference evidence="2" key="2">
    <citation type="submission" date="2015-01" db="EMBL/GenBank/DDBJ databases">
        <title>Evolutionary Origins and Diversification of the Mycorrhizal Mutualists.</title>
        <authorList>
            <consortium name="DOE Joint Genome Institute"/>
            <consortium name="Mycorrhizal Genomics Consortium"/>
            <person name="Kohler A."/>
            <person name="Kuo A."/>
            <person name="Nagy L.G."/>
            <person name="Floudas D."/>
            <person name="Copeland A."/>
            <person name="Barry K.W."/>
            <person name="Cichocki N."/>
            <person name="Veneault-Fourrey C."/>
            <person name="LaButti K."/>
            <person name="Lindquist E.A."/>
            <person name="Lipzen A."/>
            <person name="Lundell T."/>
            <person name="Morin E."/>
            <person name="Murat C."/>
            <person name="Riley R."/>
            <person name="Ohm R."/>
            <person name="Sun H."/>
            <person name="Tunlid A."/>
            <person name="Henrissat B."/>
            <person name="Grigoriev I.V."/>
            <person name="Hibbett D.S."/>
            <person name="Martin F."/>
        </authorList>
    </citation>
    <scope>NUCLEOTIDE SEQUENCE [LARGE SCALE GENOMIC DNA]</scope>
    <source>
        <strain evidence="2">Marx 270</strain>
    </source>
</reference>
<dbReference type="HOGENOM" id="CLU_113410_0_0_1"/>
<protein>
    <submittedName>
        <fullName evidence="1">Uncharacterized protein</fullName>
    </submittedName>
</protein>
<gene>
    <name evidence="1" type="ORF">M404DRAFT_738636</name>
</gene>
<name>A0A0C3IVZ1_PISTI</name>
<evidence type="ECO:0000313" key="2">
    <source>
        <dbReference type="Proteomes" id="UP000054217"/>
    </source>
</evidence>
<dbReference type="STRING" id="870435.A0A0C3IVZ1"/>
<dbReference type="OrthoDB" id="2683968at2759"/>
<dbReference type="AlphaFoldDB" id="A0A0C3IVZ1"/>
<organism evidence="1 2">
    <name type="scientific">Pisolithus tinctorius Marx 270</name>
    <dbReference type="NCBI Taxonomy" id="870435"/>
    <lineage>
        <taxon>Eukaryota</taxon>
        <taxon>Fungi</taxon>
        <taxon>Dikarya</taxon>
        <taxon>Basidiomycota</taxon>
        <taxon>Agaricomycotina</taxon>
        <taxon>Agaricomycetes</taxon>
        <taxon>Agaricomycetidae</taxon>
        <taxon>Boletales</taxon>
        <taxon>Sclerodermatineae</taxon>
        <taxon>Pisolithaceae</taxon>
        <taxon>Pisolithus</taxon>
    </lineage>
</organism>
<dbReference type="EMBL" id="KN831991">
    <property type="protein sequence ID" value="KIO01003.1"/>
    <property type="molecule type" value="Genomic_DNA"/>
</dbReference>
<reference evidence="1 2" key="1">
    <citation type="submission" date="2014-04" db="EMBL/GenBank/DDBJ databases">
        <authorList>
            <consortium name="DOE Joint Genome Institute"/>
            <person name="Kuo A."/>
            <person name="Kohler A."/>
            <person name="Costa M.D."/>
            <person name="Nagy L.G."/>
            <person name="Floudas D."/>
            <person name="Copeland A."/>
            <person name="Barry K.W."/>
            <person name="Cichocki N."/>
            <person name="Veneault-Fourrey C."/>
            <person name="LaButti K."/>
            <person name="Lindquist E.A."/>
            <person name="Lipzen A."/>
            <person name="Lundell T."/>
            <person name="Morin E."/>
            <person name="Murat C."/>
            <person name="Sun H."/>
            <person name="Tunlid A."/>
            <person name="Henrissat B."/>
            <person name="Grigoriev I.V."/>
            <person name="Hibbett D.S."/>
            <person name="Martin F."/>
            <person name="Nordberg H.P."/>
            <person name="Cantor M.N."/>
            <person name="Hua S.X."/>
        </authorList>
    </citation>
    <scope>NUCLEOTIDE SEQUENCE [LARGE SCALE GENOMIC DNA]</scope>
    <source>
        <strain evidence="1 2">Marx 270</strain>
    </source>
</reference>
<dbReference type="Proteomes" id="UP000054217">
    <property type="component" value="Unassembled WGS sequence"/>
</dbReference>
<accession>A0A0C3IVZ1</accession>